<evidence type="ECO:0000256" key="1">
    <source>
        <dbReference type="SAM" id="MobiDB-lite"/>
    </source>
</evidence>
<organism evidence="2 3">
    <name type="scientific">Hydnum rufescens UP504</name>
    <dbReference type="NCBI Taxonomy" id="1448309"/>
    <lineage>
        <taxon>Eukaryota</taxon>
        <taxon>Fungi</taxon>
        <taxon>Dikarya</taxon>
        <taxon>Basidiomycota</taxon>
        <taxon>Agaricomycotina</taxon>
        <taxon>Agaricomycetes</taxon>
        <taxon>Cantharellales</taxon>
        <taxon>Hydnaceae</taxon>
        <taxon>Hydnum</taxon>
    </lineage>
</organism>
<dbReference type="Proteomes" id="UP000886523">
    <property type="component" value="Unassembled WGS sequence"/>
</dbReference>
<gene>
    <name evidence="2" type="ORF">BS47DRAFT_1364569</name>
</gene>
<feature type="compositionally biased region" description="Polar residues" evidence="1">
    <location>
        <begin position="80"/>
        <end position="89"/>
    </location>
</feature>
<feature type="region of interest" description="Disordered" evidence="1">
    <location>
        <begin position="80"/>
        <end position="110"/>
    </location>
</feature>
<evidence type="ECO:0000313" key="3">
    <source>
        <dbReference type="Proteomes" id="UP000886523"/>
    </source>
</evidence>
<dbReference type="EMBL" id="MU129017">
    <property type="protein sequence ID" value="KAF9510364.1"/>
    <property type="molecule type" value="Genomic_DNA"/>
</dbReference>
<accession>A0A9P6AQW3</accession>
<name>A0A9P6AQW3_9AGAM</name>
<dbReference type="AlphaFoldDB" id="A0A9P6AQW3"/>
<keyword evidence="3" id="KW-1185">Reference proteome</keyword>
<comment type="caution">
    <text evidence="2">The sequence shown here is derived from an EMBL/GenBank/DDBJ whole genome shotgun (WGS) entry which is preliminary data.</text>
</comment>
<evidence type="ECO:0000313" key="2">
    <source>
        <dbReference type="EMBL" id="KAF9510364.1"/>
    </source>
</evidence>
<feature type="compositionally biased region" description="Polar residues" evidence="1">
    <location>
        <begin position="97"/>
        <end position="110"/>
    </location>
</feature>
<sequence length="124" mass="13481">MTTHPRCRCDKIEASPNAREPKRECDMAAQCMGTRHGSATHGNATRQCDIRQHNMAVQCSSVTHGNVTQQRANDAIYSTAPNKDATASNDAPGITHPPQQVSSSAPTTYSHAKEQQKLLFLHGI</sequence>
<protein>
    <submittedName>
        <fullName evidence="2">Uncharacterized protein</fullName>
    </submittedName>
</protein>
<proteinExistence type="predicted"/>
<reference evidence="2" key="1">
    <citation type="journal article" date="2020" name="Nat. Commun.">
        <title>Large-scale genome sequencing of mycorrhizal fungi provides insights into the early evolution of symbiotic traits.</title>
        <authorList>
            <person name="Miyauchi S."/>
            <person name="Kiss E."/>
            <person name="Kuo A."/>
            <person name="Drula E."/>
            <person name="Kohler A."/>
            <person name="Sanchez-Garcia M."/>
            <person name="Morin E."/>
            <person name="Andreopoulos B."/>
            <person name="Barry K.W."/>
            <person name="Bonito G."/>
            <person name="Buee M."/>
            <person name="Carver A."/>
            <person name="Chen C."/>
            <person name="Cichocki N."/>
            <person name="Clum A."/>
            <person name="Culley D."/>
            <person name="Crous P.W."/>
            <person name="Fauchery L."/>
            <person name="Girlanda M."/>
            <person name="Hayes R.D."/>
            <person name="Keri Z."/>
            <person name="LaButti K."/>
            <person name="Lipzen A."/>
            <person name="Lombard V."/>
            <person name="Magnuson J."/>
            <person name="Maillard F."/>
            <person name="Murat C."/>
            <person name="Nolan M."/>
            <person name="Ohm R.A."/>
            <person name="Pangilinan J."/>
            <person name="Pereira M.F."/>
            <person name="Perotto S."/>
            <person name="Peter M."/>
            <person name="Pfister S."/>
            <person name="Riley R."/>
            <person name="Sitrit Y."/>
            <person name="Stielow J.B."/>
            <person name="Szollosi G."/>
            <person name="Zifcakova L."/>
            <person name="Stursova M."/>
            <person name="Spatafora J.W."/>
            <person name="Tedersoo L."/>
            <person name="Vaario L.M."/>
            <person name="Yamada A."/>
            <person name="Yan M."/>
            <person name="Wang P."/>
            <person name="Xu J."/>
            <person name="Bruns T."/>
            <person name="Baldrian P."/>
            <person name="Vilgalys R."/>
            <person name="Dunand C."/>
            <person name="Henrissat B."/>
            <person name="Grigoriev I.V."/>
            <person name="Hibbett D."/>
            <person name="Nagy L.G."/>
            <person name="Martin F.M."/>
        </authorList>
    </citation>
    <scope>NUCLEOTIDE SEQUENCE</scope>
    <source>
        <strain evidence="2">UP504</strain>
    </source>
</reference>